<comment type="function">
    <text evidence="7">May be involved in iron transport and iron homeostasis.</text>
</comment>
<sequence length="564" mass="60724">MAASAQGQNDQQGFQAVEPNAQPGYSFPSDAHISAMLHNLEAAIRFQHDQMNHMRARIRHLELSVGWLSAHWPIAGQIKQGFPYQTCPAGCLYCQNVVTNQGTYSNCVDAPFPFHHFPLVAAPAPPPQVIMVVDPQLQANINGVRQQDPQHRAATPMYMGNDDSAAPALLSPSVGRLLDSHDRLHGAHFSILTNNLSMILSASTLLLSRTFLLSGAPFYVLVTVSLTFASLGKVASDGELIVMSRDWVVVLASSEAKKESPLAVRNAAMTTIYQSCSVVAPVLGGFVVSYLGITSTCVVFAVWSSMSLVAKAVLLKVVYVNVPSLAERDVYKVSVIEDQAEKPNFDRSPMQEYLSQPVLPAAFGIAALYITAFQFDGLVIGYAESQGITADIVGTFGSVWAVFGLLGSFAYTALERYIGLNHTGLVGVTSYCIAASPCIVSLFLPGGLFSSSSTDSHLAMYSYLAGVCLARFGFWITHLAILQLIQETVPESNRNAVFGVQNAACYSFVLVKNLIITVVPGNSTFALLIVASVVVLVVVELCFIYYVRKDRVKAVDSSADSSGM</sequence>
<feature type="region of interest" description="Disordered" evidence="8">
    <location>
        <begin position="1"/>
        <end position="21"/>
    </location>
</feature>
<dbReference type="GO" id="GO:0016020">
    <property type="term" value="C:membrane"/>
    <property type="evidence" value="ECO:0007669"/>
    <property type="project" value="UniProtKB-SubCell"/>
</dbReference>
<evidence type="ECO:0000313" key="9">
    <source>
        <dbReference type="EMBL" id="KAK0400676.1"/>
    </source>
</evidence>
<keyword evidence="10" id="KW-1185">Reference proteome</keyword>
<evidence type="ECO:0000256" key="2">
    <source>
        <dbReference type="ARBA" id="ARBA00006279"/>
    </source>
</evidence>
<dbReference type="GO" id="GO:0005381">
    <property type="term" value="F:iron ion transmembrane transporter activity"/>
    <property type="evidence" value="ECO:0007669"/>
    <property type="project" value="UniProtKB-UniRule"/>
</dbReference>
<dbReference type="InterPro" id="IPR009716">
    <property type="entry name" value="Ferroportin-1"/>
</dbReference>
<dbReference type="Gene3D" id="1.20.1250.20">
    <property type="entry name" value="MFS general substrate transporter like domains"/>
    <property type="match status" value="1"/>
</dbReference>
<proteinExistence type="inferred from homology"/>
<dbReference type="Proteomes" id="UP001175271">
    <property type="component" value="Unassembled WGS sequence"/>
</dbReference>
<keyword evidence="7" id="KW-0406">Ion transport</keyword>
<evidence type="ECO:0000256" key="6">
    <source>
        <dbReference type="ARBA" id="ARBA00023136"/>
    </source>
</evidence>
<dbReference type="EMBL" id="JAUCMV010000004">
    <property type="protein sequence ID" value="KAK0400676.1"/>
    <property type="molecule type" value="Genomic_DNA"/>
</dbReference>
<keyword evidence="4 7" id="KW-0812">Transmembrane</keyword>
<keyword evidence="6 7" id="KW-0472">Membrane</keyword>
<evidence type="ECO:0000313" key="10">
    <source>
        <dbReference type="Proteomes" id="UP001175271"/>
    </source>
</evidence>
<feature type="transmembrane region" description="Helical" evidence="7">
    <location>
        <begin position="392"/>
        <end position="413"/>
    </location>
</feature>
<feature type="transmembrane region" description="Helical" evidence="7">
    <location>
        <begin position="525"/>
        <end position="547"/>
    </location>
</feature>
<keyword evidence="5 7" id="KW-1133">Transmembrane helix</keyword>
<dbReference type="PANTHER" id="PTHR11660">
    <property type="entry name" value="SOLUTE CARRIER FAMILY 40 MEMBER"/>
    <property type="match status" value="1"/>
</dbReference>
<feature type="transmembrane region" description="Helical" evidence="7">
    <location>
        <begin position="358"/>
        <end position="380"/>
    </location>
</feature>
<dbReference type="AlphaFoldDB" id="A0AA39H8J1"/>
<feature type="transmembrane region" description="Helical" evidence="7">
    <location>
        <begin position="278"/>
        <end position="303"/>
    </location>
</feature>
<evidence type="ECO:0000256" key="4">
    <source>
        <dbReference type="ARBA" id="ARBA00022692"/>
    </source>
</evidence>
<evidence type="ECO:0000256" key="8">
    <source>
        <dbReference type="SAM" id="MobiDB-lite"/>
    </source>
</evidence>
<dbReference type="PANTHER" id="PTHR11660:SF57">
    <property type="entry name" value="SOLUTE CARRIER FAMILY 40 MEMBER"/>
    <property type="match status" value="1"/>
</dbReference>
<feature type="transmembrane region" description="Helical" evidence="7">
    <location>
        <begin position="460"/>
        <end position="485"/>
    </location>
</feature>
<feature type="compositionally biased region" description="Polar residues" evidence="8">
    <location>
        <begin position="1"/>
        <end position="14"/>
    </location>
</feature>
<comment type="caution">
    <text evidence="7">Lacks conserved residue(s) required for the propagation of feature annotation.</text>
</comment>
<evidence type="ECO:0000256" key="3">
    <source>
        <dbReference type="ARBA" id="ARBA00022448"/>
    </source>
</evidence>
<comment type="caution">
    <text evidence="9">The sequence shown here is derived from an EMBL/GenBank/DDBJ whole genome shotgun (WGS) entry which is preliminary data.</text>
</comment>
<organism evidence="9 10">
    <name type="scientific">Steinernema hermaphroditum</name>
    <dbReference type="NCBI Taxonomy" id="289476"/>
    <lineage>
        <taxon>Eukaryota</taxon>
        <taxon>Metazoa</taxon>
        <taxon>Ecdysozoa</taxon>
        <taxon>Nematoda</taxon>
        <taxon>Chromadorea</taxon>
        <taxon>Rhabditida</taxon>
        <taxon>Tylenchina</taxon>
        <taxon>Panagrolaimomorpha</taxon>
        <taxon>Strongyloidoidea</taxon>
        <taxon>Steinernematidae</taxon>
        <taxon>Steinernema</taxon>
    </lineage>
</organism>
<name>A0AA39H8J1_9BILA</name>
<dbReference type="SUPFAM" id="SSF103473">
    <property type="entry name" value="MFS general substrate transporter"/>
    <property type="match status" value="1"/>
</dbReference>
<accession>A0AA39H8J1</accession>
<dbReference type="InterPro" id="IPR036259">
    <property type="entry name" value="MFS_trans_sf"/>
</dbReference>
<reference evidence="9" key="1">
    <citation type="submission" date="2023-06" db="EMBL/GenBank/DDBJ databases">
        <title>Genomic analysis of the entomopathogenic nematode Steinernema hermaphroditum.</title>
        <authorList>
            <person name="Schwarz E.M."/>
            <person name="Heppert J.K."/>
            <person name="Baniya A."/>
            <person name="Schwartz H.T."/>
            <person name="Tan C.-H."/>
            <person name="Antoshechkin I."/>
            <person name="Sternberg P.W."/>
            <person name="Goodrich-Blair H."/>
            <person name="Dillman A.R."/>
        </authorList>
    </citation>
    <scope>NUCLEOTIDE SEQUENCE</scope>
    <source>
        <strain evidence="9">PS9179</strain>
        <tissue evidence="9">Whole animal</tissue>
    </source>
</reference>
<feature type="transmembrane region" description="Helical" evidence="7">
    <location>
        <begin position="425"/>
        <end position="448"/>
    </location>
</feature>
<evidence type="ECO:0000256" key="1">
    <source>
        <dbReference type="ARBA" id="ARBA00004141"/>
    </source>
</evidence>
<evidence type="ECO:0000256" key="5">
    <source>
        <dbReference type="ARBA" id="ARBA00022989"/>
    </source>
</evidence>
<comment type="subcellular location">
    <subcellularLocation>
        <location evidence="1 7">Membrane</location>
        <topology evidence="1 7">Multi-pass membrane protein</topology>
    </subcellularLocation>
</comment>
<dbReference type="Pfam" id="PF06963">
    <property type="entry name" value="FPN1"/>
    <property type="match status" value="1"/>
</dbReference>
<comment type="similarity">
    <text evidence="2 7">Belongs to the ferroportin (FP) (TC 2.A.100) family. SLC40A subfamily.</text>
</comment>
<feature type="transmembrane region" description="Helical" evidence="7">
    <location>
        <begin position="497"/>
        <end position="519"/>
    </location>
</feature>
<evidence type="ECO:0000256" key="7">
    <source>
        <dbReference type="RuleBase" id="RU365065"/>
    </source>
</evidence>
<gene>
    <name evidence="9" type="ORF">QR680_015388</name>
</gene>
<keyword evidence="3 7" id="KW-0813">Transport</keyword>
<protein>
    <recommendedName>
        <fullName evidence="7">Solute carrier family 40 member</fullName>
    </recommendedName>
</protein>